<name>M1V8V7_CYAM1</name>
<organism evidence="3 4">
    <name type="scientific">Cyanidioschyzon merolae (strain NIES-3377 / 10D)</name>
    <name type="common">Unicellular red alga</name>
    <dbReference type="NCBI Taxonomy" id="280699"/>
    <lineage>
        <taxon>Eukaryota</taxon>
        <taxon>Rhodophyta</taxon>
        <taxon>Bangiophyceae</taxon>
        <taxon>Cyanidiales</taxon>
        <taxon>Cyanidiaceae</taxon>
        <taxon>Cyanidioschyzon</taxon>
    </lineage>
</organism>
<reference evidence="3 4" key="1">
    <citation type="journal article" date="2004" name="Nature">
        <title>Genome sequence of the ultrasmall unicellular red alga Cyanidioschyzon merolae 10D.</title>
        <authorList>
            <person name="Matsuzaki M."/>
            <person name="Misumi O."/>
            <person name="Shin-i T."/>
            <person name="Maruyama S."/>
            <person name="Takahara M."/>
            <person name="Miyagishima S."/>
            <person name="Mori T."/>
            <person name="Nishida K."/>
            <person name="Yagisawa F."/>
            <person name="Nishida K."/>
            <person name="Yoshida Y."/>
            <person name="Nishimura Y."/>
            <person name="Nakao S."/>
            <person name="Kobayashi T."/>
            <person name="Momoyama Y."/>
            <person name="Higashiyama T."/>
            <person name="Minoda A."/>
            <person name="Sano M."/>
            <person name="Nomoto H."/>
            <person name="Oishi K."/>
            <person name="Hayashi H."/>
            <person name="Ohta F."/>
            <person name="Nishizaka S."/>
            <person name="Haga S."/>
            <person name="Miura S."/>
            <person name="Morishita T."/>
            <person name="Kabeya Y."/>
            <person name="Terasawa K."/>
            <person name="Suzuki Y."/>
            <person name="Ishii Y."/>
            <person name="Asakawa S."/>
            <person name="Takano H."/>
            <person name="Ohta N."/>
            <person name="Kuroiwa H."/>
            <person name="Tanaka K."/>
            <person name="Shimizu N."/>
            <person name="Sugano S."/>
            <person name="Sato N."/>
            <person name="Nozaki H."/>
            <person name="Ogasawara N."/>
            <person name="Kohara Y."/>
            <person name="Kuroiwa T."/>
        </authorList>
    </citation>
    <scope>NUCLEOTIDE SEQUENCE [LARGE SCALE GENOMIC DNA]</scope>
    <source>
        <strain evidence="3 4">10D</strain>
    </source>
</reference>
<dbReference type="KEGG" id="cme:CYME_CMM122C"/>
<dbReference type="GO" id="GO:0016491">
    <property type="term" value="F:oxidoreductase activity"/>
    <property type="evidence" value="ECO:0007669"/>
    <property type="project" value="UniProtKB-KW"/>
</dbReference>
<keyword evidence="4" id="KW-1185">Reference proteome</keyword>
<dbReference type="AlphaFoldDB" id="M1V8V7"/>
<dbReference type="STRING" id="280699.M1V8V7"/>
<dbReference type="RefSeq" id="XP_005537025.1">
    <property type="nucleotide sequence ID" value="XM_005536968.1"/>
</dbReference>
<keyword evidence="2" id="KW-0560">Oxidoreductase</keyword>
<dbReference type="eggNOG" id="KOG0725">
    <property type="taxonomic scope" value="Eukaryota"/>
</dbReference>
<evidence type="ECO:0000256" key="1">
    <source>
        <dbReference type="ARBA" id="ARBA00006484"/>
    </source>
</evidence>
<gene>
    <name evidence="3" type="ORF">CYME_CMM122C</name>
</gene>
<dbReference type="CDD" id="cd05233">
    <property type="entry name" value="SDR_c"/>
    <property type="match status" value="1"/>
</dbReference>
<dbReference type="EMBL" id="AP006495">
    <property type="protein sequence ID" value="BAM80989.1"/>
    <property type="molecule type" value="Genomic_DNA"/>
</dbReference>
<dbReference type="OrthoDB" id="417891at2759"/>
<evidence type="ECO:0000256" key="2">
    <source>
        <dbReference type="ARBA" id="ARBA00023002"/>
    </source>
</evidence>
<reference evidence="3 4" key="2">
    <citation type="journal article" date="2007" name="BMC Biol.">
        <title>A 100%-complete sequence reveals unusually simple genomic features in the hot-spring red alga Cyanidioschyzon merolae.</title>
        <authorList>
            <person name="Nozaki H."/>
            <person name="Takano H."/>
            <person name="Misumi O."/>
            <person name="Terasawa K."/>
            <person name="Matsuzaki M."/>
            <person name="Maruyama S."/>
            <person name="Nishida K."/>
            <person name="Yagisawa F."/>
            <person name="Yoshida Y."/>
            <person name="Fujiwara T."/>
            <person name="Takio S."/>
            <person name="Tamura K."/>
            <person name="Chung S.J."/>
            <person name="Nakamura S."/>
            <person name="Kuroiwa H."/>
            <person name="Tanaka K."/>
            <person name="Sato N."/>
            <person name="Kuroiwa T."/>
        </authorList>
    </citation>
    <scope>NUCLEOTIDE SEQUENCE [LARGE SCALE GENOMIC DNA]</scope>
    <source>
        <strain evidence="3 4">10D</strain>
    </source>
</reference>
<dbReference type="Pfam" id="PF13561">
    <property type="entry name" value="adh_short_C2"/>
    <property type="match status" value="1"/>
</dbReference>
<evidence type="ECO:0000313" key="4">
    <source>
        <dbReference type="Proteomes" id="UP000007014"/>
    </source>
</evidence>
<dbReference type="Proteomes" id="UP000007014">
    <property type="component" value="Chromosome 13"/>
</dbReference>
<protein>
    <submittedName>
        <fullName evidence="3">Similar to 3-oxoacyl-(Acyl carrier protein) reductase</fullName>
    </submittedName>
</protein>
<dbReference type="InterPro" id="IPR036291">
    <property type="entry name" value="NAD(P)-bd_dom_sf"/>
</dbReference>
<dbReference type="PANTHER" id="PTHR43477">
    <property type="entry name" value="DIHYDROANTICAPSIN 7-DEHYDROGENASE"/>
    <property type="match status" value="1"/>
</dbReference>
<proteinExistence type="inferred from homology"/>
<comment type="similarity">
    <text evidence="1">Belongs to the short-chain dehydrogenases/reductases (SDR) family.</text>
</comment>
<dbReference type="GeneID" id="16995142"/>
<dbReference type="InterPro" id="IPR051122">
    <property type="entry name" value="SDR_DHRS6-like"/>
</dbReference>
<dbReference type="InterPro" id="IPR002347">
    <property type="entry name" value="SDR_fam"/>
</dbReference>
<dbReference type="SUPFAM" id="SSF51735">
    <property type="entry name" value="NAD(P)-binding Rossmann-fold domains"/>
    <property type="match status" value="1"/>
</dbReference>
<dbReference type="Gene3D" id="3.40.50.720">
    <property type="entry name" value="NAD(P)-binding Rossmann-like Domain"/>
    <property type="match status" value="1"/>
</dbReference>
<sequence length="298" mass="31260">MQAPAASRPHRPVPRSSSRAITFIFRDYSLFHIAMAGPVSIIFGATGGIGAATARLLHKRGHQLVLVARNKEKLDQLAGELGGSRPSDTGAPTVHAADILQSAAVEEAFKKALDQHGTLDHVTHCVGSIVLKPITSVSDELLQETLQLNTASAFYVLRAACKQLPRLRQSTGDGPVNKSVTLCTSAVSMHGLPNHEAIAAAKAGVIGMARSAAASFAPRGLRVNCVAPGMTETPLASFITERPASRKASEVLHPLGRIGRPEEVASAIVLLIENPFITGQVLAVDGGLSTLVSQQSAR</sequence>
<accession>M1V8V7</accession>
<dbReference type="PANTHER" id="PTHR43477:SF1">
    <property type="entry name" value="DIHYDROANTICAPSIN 7-DEHYDROGENASE"/>
    <property type="match status" value="1"/>
</dbReference>
<evidence type="ECO:0000313" key="3">
    <source>
        <dbReference type="EMBL" id="BAM80989.1"/>
    </source>
</evidence>
<dbReference type="PRINTS" id="PR00081">
    <property type="entry name" value="GDHRDH"/>
</dbReference>